<protein>
    <submittedName>
        <fullName evidence="2">Uncharacterized protein</fullName>
    </submittedName>
</protein>
<sequence length="87" mass="10527">MYKWRLVEFPVWWKEDRKQMARPPERRPHETAIVTSHRHRFLTRREGERKKKGIKNKRTNGKGGRGLFFERNNSNSSQPRCGLPRLI</sequence>
<comment type="caution">
    <text evidence="2">The sequence shown here is derived from an EMBL/GenBank/DDBJ whole genome shotgun (WGS) entry which is preliminary data.</text>
</comment>
<gene>
    <name evidence="2" type="ORF">CEXT_211541</name>
</gene>
<keyword evidence="3" id="KW-1185">Reference proteome</keyword>
<reference evidence="2 3" key="1">
    <citation type="submission" date="2021-06" db="EMBL/GenBank/DDBJ databases">
        <title>Caerostris extrusa draft genome.</title>
        <authorList>
            <person name="Kono N."/>
            <person name="Arakawa K."/>
        </authorList>
    </citation>
    <scope>NUCLEOTIDE SEQUENCE [LARGE SCALE GENOMIC DNA]</scope>
</reference>
<evidence type="ECO:0000313" key="3">
    <source>
        <dbReference type="Proteomes" id="UP001054945"/>
    </source>
</evidence>
<dbReference type="Proteomes" id="UP001054945">
    <property type="component" value="Unassembled WGS sequence"/>
</dbReference>
<name>A0AAV4X0D2_CAEEX</name>
<dbReference type="EMBL" id="BPLR01016950">
    <property type="protein sequence ID" value="GIY87541.1"/>
    <property type="molecule type" value="Genomic_DNA"/>
</dbReference>
<evidence type="ECO:0000256" key="1">
    <source>
        <dbReference type="SAM" id="MobiDB-lite"/>
    </source>
</evidence>
<accession>A0AAV4X0D2</accession>
<dbReference type="AlphaFoldDB" id="A0AAV4X0D2"/>
<feature type="compositionally biased region" description="Basic residues" evidence="1">
    <location>
        <begin position="50"/>
        <end position="60"/>
    </location>
</feature>
<feature type="region of interest" description="Disordered" evidence="1">
    <location>
        <begin position="37"/>
        <end position="87"/>
    </location>
</feature>
<evidence type="ECO:0000313" key="2">
    <source>
        <dbReference type="EMBL" id="GIY87541.1"/>
    </source>
</evidence>
<proteinExistence type="predicted"/>
<organism evidence="2 3">
    <name type="scientific">Caerostris extrusa</name>
    <name type="common">Bark spider</name>
    <name type="synonym">Caerostris bankana</name>
    <dbReference type="NCBI Taxonomy" id="172846"/>
    <lineage>
        <taxon>Eukaryota</taxon>
        <taxon>Metazoa</taxon>
        <taxon>Ecdysozoa</taxon>
        <taxon>Arthropoda</taxon>
        <taxon>Chelicerata</taxon>
        <taxon>Arachnida</taxon>
        <taxon>Araneae</taxon>
        <taxon>Araneomorphae</taxon>
        <taxon>Entelegynae</taxon>
        <taxon>Araneoidea</taxon>
        <taxon>Araneidae</taxon>
        <taxon>Caerostris</taxon>
    </lineage>
</organism>